<keyword evidence="6 7" id="KW-0503">Monooxygenase</keyword>
<dbReference type="InterPro" id="IPR036396">
    <property type="entry name" value="Cyt_P450_sf"/>
</dbReference>
<protein>
    <submittedName>
        <fullName evidence="8">Cytochrome P450</fullName>
    </submittedName>
</protein>
<dbReference type="RefSeq" id="WP_166396240.1">
    <property type="nucleotide sequence ID" value="NZ_CP045121.1"/>
</dbReference>
<dbReference type="EMBL" id="CP045121">
    <property type="protein sequence ID" value="QIN78559.1"/>
    <property type="molecule type" value="Genomic_DNA"/>
</dbReference>
<keyword evidence="2 7" id="KW-0349">Heme</keyword>
<evidence type="ECO:0000256" key="7">
    <source>
        <dbReference type="RuleBase" id="RU000461"/>
    </source>
</evidence>
<dbReference type="Gene3D" id="1.10.630.10">
    <property type="entry name" value="Cytochrome P450"/>
    <property type="match status" value="1"/>
</dbReference>
<dbReference type="KEGG" id="rmar:GBA65_08535"/>
<organism evidence="8 9">
    <name type="scientific">Rubrobacter marinus</name>
    <dbReference type="NCBI Taxonomy" id="2653852"/>
    <lineage>
        <taxon>Bacteria</taxon>
        <taxon>Bacillati</taxon>
        <taxon>Actinomycetota</taxon>
        <taxon>Rubrobacteria</taxon>
        <taxon>Rubrobacterales</taxon>
        <taxon>Rubrobacteraceae</taxon>
        <taxon>Rubrobacter</taxon>
    </lineage>
</organism>
<dbReference type="InterPro" id="IPR001128">
    <property type="entry name" value="Cyt_P450"/>
</dbReference>
<name>A0A6G8PWG8_9ACTN</name>
<dbReference type="FunFam" id="1.10.630.10:FF:000018">
    <property type="entry name" value="Cytochrome P450 monooxygenase"/>
    <property type="match status" value="1"/>
</dbReference>
<dbReference type="CDD" id="cd11078">
    <property type="entry name" value="CYP130-like"/>
    <property type="match status" value="1"/>
</dbReference>
<dbReference type="Proteomes" id="UP000502706">
    <property type="component" value="Chromosome"/>
</dbReference>
<evidence type="ECO:0000256" key="3">
    <source>
        <dbReference type="ARBA" id="ARBA00022723"/>
    </source>
</evidence>
<reference evidence="8 9" key="1">
    <citation type="submission" date="2019-10" db="EMBL/GenBank/DDBJ databases">
        <title>Rubrobacter sp nov SCSIO 52915 isolated from a deep-sea sediment in the South China Sea.</title>
        <authorList>
            <person name="Chen R.W."/>
        </authorList>
    </citation>
    <scope>NUCLEOTIDE SEQUENCE [LARGE SCALE GENOMIC DNA]</scope>
    <source>
        <strain evidence="8 9">SCSIO 52915</strain>
    </source>
</reference>
<keyword evidence="4 7" id="KW-0560">Oxidoreductase</keyword>
<evidence type="ECO:0000256" key="1">
    <source>
        <dbReference type="ARBA" id="ARBA00010617"/>
    </source>
</evidence>
<evidence type="ECO:0000256" key="6">
    <source>
        <dbReference type="ARBA" id="ARBA00023033"/>
    </source>
</evidence>
<dbReference type="GO" id="GO:0004497">
    <property type="term" value="F:monooxygenase activity"/>
    <property type="evidence" value="ECO:0007669"/>
    <property type="project" value="UniProtKB-KW"/>
</dbReference>
<evidence type="ECO:0000313" key="9">
    <source>
        <dbReference type="Proteomes" id="UP000502706"/>
    </source>
</evidence>
<evidence type="ECO:0000313" key="8">
    <source>
        <dbReference type="EMBL" id="QIN78559.1"/>
    </source>
</evidence>
<dbReference type="GO" id="GO:0005506">
    <property type="term" value="F:iron ion binding"/>
    <property type="evidence" value="ECO:0007669"/>
    <property type="project" value="InterPro"/>
</dbReference>
<dbReference type="AlphaFoldDB" id="A0A6G8PWG8"/>
<evidence type="ECO:0000256" key="2">
    <source>
        <dbReference type="ARBA" id="ARBA00022617"/>
    </source>
</evidence>
<comment type="similarity">
    <text evidence="1 7">Belongs to the cytochrome P450 family.</text>
</comment>
<sequence>MGQTVDPKSAEYPVDPDFDPLSPGYLADPYPYYARFRREAPIFYAPKIDFWVVSRYEDIARIVKDPRTFSNTRVQEPIHPLSDEALAALKGGVRVTPTTSTADPPLHKRTRKHAARAFSAKRVAGLEGRIRQITDGLIDDMMPEGRADMVRRFAFPLPASVVFSLIGYPEKDTELLKSWCYDRLKVSFGRPDPEEGLPTVEKMSALFGYIEKFVHGRAEDLRDDYTSDLLRIRAEDEENLSLQEVVSIDYSLSFAGHETTTSLLSNGLRRLLESPGLWDELREDPSLIENAVEEMLRHDTSVIAWRRHATRPVEIAGVEVPEGARIMLLLASANHDEAVFDDPEVFDIRRPNAKGHIAFSHGIHFCLGAPLARLEAKIAFEHLTRRLPDLRLSPPGQNFEFNANAQFRGPQELWAEWAPTGT</sequence>
<dbReference type="Pfam" id="PF00067">
    <property type="entry name" value="p450"/>
    <property type="match status" value="1"/>
</dbReference>
<dbReference type="InterPro" id="IPR017972">
    <property type="entry name" value="Cyt_P450_CS"/>
</dbReference>
<dbReference type="PRINTS" id="PR00359">
    <property type="entry name" value="BP450"/>
</dbReference>
<evidence type="ECO:0000256" key="5">
    <source>
        <dbReference type="ARBA" id="ARBA00023004"/>
    </source>
</evidence>
<keyword evidence="5 7" id="KW-0408">Iron</keyword>
<dbReference type="GO" id="GO:0020037">
    <property type="term" value="F:heme binding"/>
    <property type="evidence" value="ECO:0007669"/>
    <property type="project" value="InterPro"/>
</dbReference>
<gene>
    <name evidence="8" type="ORF">GBA65_08535</name>
</gene>
<dbReference type="PANTHER" id="PTHR46696:SF1">
    <property type="entry name" value="CYTOCHROME P450 YJIB-RELATED"/>
    <property type="match status" value="1"/>
</dbReference>
<accession>A0A6G8PWG8</accession>
<dbReference type="InterPro" id="IPR002397">
    <property type="entry name" value="Cyt_P450_B"/>
</dbReference>
<evidence type="ECO:0000256" key="4">
    <source>
        <dbReference type="ARBA" id="ARBA00023002"/>
    </source>
</evidence>
<dbReference type="PANTHER" id="PTHR46696">
    <property type="entry name" value="P450, PUTATIVE (EUROFUNG)-RELATED"/>
    <property type="match status" value="1"/>
</dbReference>
<proteinExistence type="inferred from homology"/>
<dbReference type="SUPFAM" id="SSF48264">
    <property type="entry name" value="Cytochrome P450"/>
    <property type="match status" value="1"/>
</dbReference>
<keyword evidence="9" id="KW-1185">Reference proteome</keyword>
<dbReference type="GO" id="GO:0016705">
    <property type="term" value="F:oxidoreductase activity, acting on paired donors, with incorporation or reduction of molecular oxygen"/>
    <property type="evidence" value="ECO:0007669"/>
    <property type="project" value="InterPro"/>
</dbReference>
<keyword evidence="3 7" id="KW-0479">Metal-binding</keyword>
<dbReference type="PROSITE" id="PS00086">
    <property type="entry name" value="CYTOCHROME_P450"/>
    <property type="match status" value="1"/>
</dbReference>